<accession>A0A0F7L3N2</accession>
<reference evidence="1" key="1">
    <citation type="journal article" date="2015" name="Front. Microbiol.">
        <title>Combining genomic sequencing methods to explore viral diversity and reveal potential virus-host interactions.</title>
        <authorList>
            <person name="Chow C.E."/>
            <person name="Winget D.M."/>
            <person name="White R.A.III."/>
            <person name="Hallam S.J."/>
            <person name="Suttle C.A."/>
        </authorList>
    </citation>
    <scope>NUCLEOTIDE SEQUENCE</scope>
    <source>
        <strain evidence="1">Anoxic3_3</strain>
    </source>
</reference>
<sequence>MNIIYRKISKRLRYMYVIFSETHNLNLSYVTVAGIAIGTNSNNSPVTEVAEIANPIAVTPFVTAVIYPLVVLAPPIFAPDAITPLAIPIREGLNKPIKTELPAPPVD</sequence>
<organism evidence="1">
    <name type="scientific">uncultured marine virus</name>
    <dbReference type="NCBI Taxonomy" id="186617"/>
    <lineage>
        <taxon>Viruses</taxon>
        <taxon>environmental samples</taxon>
    </lineage>
</organism>
<proteinExistence type="predicted"/>
<dbReference type="EMBL" id="KR029578">
    <property type="protein sequence ID" value="AKH46072.1"/>
    <property type="molecule type" value="Genomic_DNA"/>
</dbReference>
<name>A0A0F7L3N2_9VIRU</name>
<protein>
    <submittedName>
        <fullName evidence="1">Uncharacterized protein</fullName>
    </submittedName>
</protein>
<reference evidence="1" key="2">
    <citation type="submission" date="2015-03" db="EMBL/GenBank/DDBJ databases">
        <authorList>
            <person name="Chow C.-E.T."/>
            <person name="Winget D.M."/>
            <person name="White R.A.III."/>
            <person name="Hallam S.J."/>
            <person name="Suttle C.A."/>
        </authorList>
    </citation>
    <scope>NUCLEOTIDE SEQUENCE</scope>
    <source>
        <strain evidence="1">Anoxic3_3</strain>
    </source>
</reference>
<evidence type="ECO:0000313" key="1">
    <source>
        <dbReference type="EMBL" id="AKH46072.1"/>
    </source>
</evidence>